<dbReference type="PANTHER" id="PTHR12471">
    <property type="entry name" value="VACUOLAR ATP SYNTHASE SUBUNIT S1"/>
    <property type="match status" value="1"/>
</dbReference>
<sequence>MAATSTFIHILIAISFCHCQASSYPVPLLIWSTKSVDVDDEILAGHTLNYEDVQVKYLDKLKAQSNTICLFVQDKLSIDDFAANPGMDLKHLKDVLHSSPTSIVLPSVSLEQDFEEGKKNNKLVEYLETTSHGVVIPLTPEGVTDFPDRIKSLRTDVPTVIIVHLPKAKTGEDSMRNLEPSDEIIGKVSDLLSSHFPDYVALLTADMPRDDVQSGMAAARQLSVSHARERRSTADDKKKLRCNQTGVLVAKDGLMMYMTNMYLYGRGGNTSDTFINTTNEVLPTSVIKLDNSSGLMLSFQLKGVFINGSDISMK</sequence>
<dbReference type="PANTHER" id="PTHR12471:SF7">
    <property type="entry name" value="V-TYPE PROTON ATPASE SUBUNIT S1"/>
    <property type="match status" value="1"/>
</dbReference>
<keyword evidence="2" id="KW-1185">Reference proteome</keyword>
<name>A0A6S7IBB2_PARCT</name>
<evidence type="ECO:0000313" key="2">
    <source>
        <dbReference type="Proteomes" id="UP001152795"/>
    </source>
</evidence>
<proteinExistence type="predicted"/>
<protein>
    <submittedName>
        <fullName evidence="1">V-type proton ATPase subunit S1-like</fullName>
    </submittedName>
</protein>
<dbReference type="GO" id="GO:0030641">
    <property type="term" value="P:regulation of cellular pH"/>
    <property type="evidence" value="ECO:0007669"/>
    <property type="project" value="TreeGrafter"/>
</dbReference>
<gene>
    <name evidence="1" type="ORF">PACLA_8A042608</name>
</gene>
<comment type="caution">
    <text evidence="1">The sequence shown here is derived from an EMBL/GenBank/DDBJ whole genome shotgun (WGS) entry which is preliminary data.</text>
</comment>
<dbReference type="AlphaFoldDB" id="A0A6S7IBB2"/>
<dbReference type="GO" id="GO:0033176">
    <property type="term" value="C:proton-transporting V-type ATPase complex"/>
    <property type="evidence" value="ECO:0007669"/>
    <property type="project" value="TreeGrafter"/>
</dbReference>
<dbReference type="EMBL" id="CACRXK020008353">
    <property type="protein sequence ID" value="CAB4014557.1"/>
    <property type="molecule type" value="Genomic_DNA"/>
</dbReference>
<dbReference type="GO" id="GO:0001671">
    <property type="term" value="F:ATPase activator activity"/>
    <property type="evidence" value="ECO:0007669"/>
    <property type="project" value="TreeGrafter"/>
</dbReference>
<reference evidence="1" key="1">
    <citation type="submission" date="2020-04" db="EMBL/GenBank/DDBJ databases">
        <authorList>
            <person name="Alioto T."/>
            <person name="Alioto T."/>
            <person name="Gomez Garrido J."/>
        </authorList>
    </citation>
    <scope>NUCLEOTIDE SEQUENCE</scope>
    <source>
        <strain evidence="1">A484AB</strain>
    </source>
</reference>
<organism evidence="1 2">
    <name type="scientific">Paramuricea clavata</name>
    <name type="common">Red gorgonian</name>
    <name type="synonym">Violescent sea-whip</name>
    <dbReference type="NCBI Taxonomy" id="317549"/>
    <lineage>
        <taxon>Eukaryota</taxon>
        <taxon>Metazoa</taxon>
        <taxon>Cnidaria</taxon>
        <taxon>Anthozoa</taxon>
        <taxon>Octocorallia</taxon>
        <taxon>Malacalcyonacea</taxon>
        <taxon>Plexauridae</taxon>
        <taxon>Paramuricea</taxon>
    </lineage>
</organism>
<dbReference type="Proteomes" id="UP001152795">
    <property type="component" value="Unassembled WGS sequence"/>
</dbReference>
<dbReference type="OrthoDB" id="9985059at2759"/>
<accession>A0A6S7IBB2</accession>
<evidence type="ECO:0000313" key="1">
    <source>
        <dbReference type="EMBL" id="CAB4014557.1"/>
    </source>
</evidence>
<dbReference type="InterPro" id="IPR008388">
    <property type="entry name" value="Ac45_acc_su"/>
</dbReference>